<reference evidence="1" key="1">
    <citation type="journal article" date="2015" name="Nature">
        <title>Complex archaea that bridge the gap between prokaryotes and eukaryotes.</title>
        <authorList>
            <person name="Spang A."/>
            <person name="Saw J.H."/>
            <person name="Jorgensen S.L."/>
            <person name="Zaremba-Niedzwiedzka K."/>
            <person name="Martijn J."/>
            <person name="Lind A.E."/>
            <person name="van Eijk R."/>
            <person name="Schleper C."/>
            <person name="Guy L."/>
            <person name="Ettema T.J."/>
        </authorList>
    </citation>
    <scope>NUCLEOTIDE SEQUENCE</scope>
</reference>
<organism evidence="1">
    <name type="scientific">marine sediment metagenome</name>
    <dbReference type="NCBI Taxonomy" id="412755"/>
    <lineage>
        <taxon>unclassified sequences</taxon>
        <taxon>metagenomes</taxon>
        <taxon>ecological metagenomes</taxon>
    </lineage>
</organism>
<sequence length="51" mass="5179">MQGKDRIVAGVVREVVSVTTSSAVGSAGGQGIQTKAGTFIFTKSGLRIIAK</sequence>
<comment type="caution">
    <text evidence="1">The sequence shown here is derived from an EMBL/GenBank/DDBJ whole genome shotgun (WGS) entry which is preliminary data.</text>
</comment>
<dbReference type="AlphaFoldDB" id="A0A0F9HXP2"/>
<dbReference type="EMBL" id="LAZR01013817">
    <property type="protein sequence ID" value="KKM20201.1"/>
    <property type="molecule type" value="Genomic_DNA"/>
</dbReference>
<protein>
    <submittedName>
        <fullName evidence="1">Uncharacterized protein</fullName>
    </submittedName>
</protein>
<name>A0A0F9HXP2_9ZZZZ</name>
<evidence type="ECO:0000313" key="1">
    <source>
        <dbReference type="EMBL" id="KKM20201.1"/>
    </source>
</evidence>
<proteinExistence type="predicted"/>
<accession>A0A0F9HXP2</accession>
<gene>
    <name evidence="1" type="ORF">LCGC14_1647850</name>
</gene>